<dbReference type="NCBIfam" id="TIGR01777">
    <property type="entry name" value="yfcH"/>
    <property type="match status" value="1"/>
</dbReference>
<dbReference type="PANTHER" id="PTHR11092:SF0">
    <property type="entry name" value="EPIMERASE FAMILY PROTEIN SDR39U1"/>
    <property type="match status" value="1"/>
</dbReference>
<gene>
    <name evidence="3" type="ORF">BaRGS_00030378</name>
</gene>
<dbReference type="InterPro" id="IPR036291">
    <property type="entry name" value="NAD(P)-bd_dom_sf"/>
</dbReference>
<feature type="domain" description="DUF1731" evidence="2">
    <location>
        <begin position="240"/>
        <end position="287"/>
    </location>
</feature>
<dbReference type="InterPro" id="IPR001509">
    <property type="entry name" value="Epimerase_deHydtase"/>
</dbReference>
<reference evidence="3 4" key="1">
    <citation type="journal article" date="2023" name="Sci. Data">
        <title>Genome assembly of the Korean intertidal mud-creeper Batillaria attramentaria.</title>
        <authorList>
            <person name="Patra A.K."/>
            <person name="Ho P.T."/>
            <person name="Jun S."/>
            <person name="Lee S.J."/>
            <person name="Kim Y."/>
            <person name="Won Y.J."/>
        </authorList>
    </citation>
    <scope>NUCLEOTIDE SEQUENCE [LARGE SCALE GENOMIC DNA]</scope>
    <source>
        <strain evidence="3">Wonlab-2016</strain>
    </source>
</reference>
<feature type="domain" description="NAD-dependent epimerase/dehydratase" evidence="1">
    <location>
        <begin position="1"/>
        <end position="204"/>
    </location>
</feature>
<dbReference type="InterPro" id="IPR010099">
    <property type="entry name" value="SDR39U1"/>
</dbReference>
<dbReference type="PANTHER" id="PTHR11092">
    <property type="entry name" value="SUGAR NUCLEOTIDE EPIMERASE RELATED"/>
    <property type="match status" value="1"/>
</dbReference>
<dbReference type="Gene3D" id="3.40.50.720">
    <property type="entry name" value="NAD(P)-binding Rossmann-like Domain"/>
    <property type="match status" value="1"/>
</dbReference>
<dbReference type="AlphaFoldDB" id="A0ABD0JUM2"/>
<dbReference type="CDD" id="cd05242">
    <property type="entry name" value="SDR_a8"/>
    <property type="match status" value="1"/>
</dbReference>
<dbReference type="Proteomes" id="UP001519460">
    <property type="component" value="Unassembled WGS sequence"/>
</dbReference>
<name>A0ABD0JUM2_9CAEN</name>
<comment type="caution">
    <text evidence="3">The sequence shown here is derived from an EMBL/GenBank/DDBJ whole genome shotgun (WGS) entry which is preliminary data.</text>
</comment>
<evidence type="ECO:0000259" key="2">
    <source>
        <dbReference type="Pfam" id="PF08338"/>
    </source>
</evidence>
<accession>A0ABD0JUM2</accession>
<sequence>GGSGFIGRHVTKLLKENGMKVLWASRAAGPNKITWSDLQRRGLPEGVTAVVSMSGENILNPMKRWNDSFKEAVRASRVDCTRYLADAICQAKVPPKVFISFSGVGFYKPDPSIEYDESSPGGNFDFLSKLCTDWEAAAKLPSDLGVRQVILRCGVVLGRDGGMIQQLYWPFFLGLGGPIGSGKQWLPWIHVADVAGLVTHAILNDHVSGILNAVAPEPVTNAQFAKTFASAMWRPAVIPMPGFIMNTVYGPERGIVVLEGQKVIPKRTLETGYPFAFPTLASACKDVSQMLTINSVSGS</sequence>
<dbReference type="InterPro" id="IPR013549">
    <property type="entry name" value="DUF1731"/>
</dbReference>
<evidence type="ECO:0000259" key="1">
    <source>
        <dbReference type="Pfam" id="PF01370"/>
    </source>
</evidence>
<feature type="non-terminal residue" evidence="3">
    <location>
        <position position="1"/>
    </location>
</feature>
<protein>
    <recommendedName>
        <fullName evidence="5">Epimerase family protein SDR39U1</fullName>
    </recommendedName>
</protein>
<dbReference type="Pfam" id="PF01370">
    <property type="entry name" value="Epimerase"/>
    <property type="match status" value="1"/>
</dbReference>
<proteinExistence type="predicted"/>
<dbReference type="SUPFAM" id="SSF51735">
    <property type="entry name" value="NAD(P)-binding Rossmann-fold domains"/>
    <property type="match status" value="1"/>
</dbReference>
<evidence type="ECO:0000313" key="3">
    <source>
        <dbReference type="EMBL" id="KAK7478374.1"/>
    </source>
</evidence>
<dbReference type="EMBL" id="JACVVK020000327">
    <property type="protein sequence ID" value="KAK7478374.1"/>
    <property type="molecule type" value="Genomic_DNA"/>
</dbReference>
<dbReference type="Pfam" id="PF08338">
    <property type="entry name" value="DUF1731"/>
    <property type="match status" value="1"/>
</dbReference>
<evidence type="ECO:0008006" key="5">
    <source>
        <dbReference type="Google" id="ProtNLM"/>
    </source>
</evidence>
<organism evidence="3 4">
    <name type="scientific">Batillaria attramentaria</name>
    <dbReference type="NCBI Taxonomy" id="370345"/>
    <lineage>
        <taxon>Eukaryota</taxon>
        <taxon>Metazoa</taxon>
        <taxon>Spiralia</taxon>
        <taxon>Lophotrochozoa</taxon>
        <taxon>Mollusca</taxon>
        <taxon>Gastropoda</taxon>
        <taxon>Caenogastropoda</taxon>
        <taxon>Sorbeoconcha</taxon>
        <taxon>Cerithioidea</taxon>
        <taxon>Batillariidae</taxon>
        <taxon>Batillaria</taxon>
    </lineage>
</organism>
<evidence type="ECO:0000313" key="4">
    <source>
        <dbReference type="Proteomes" id="UP001519460"/>
    </source>
</evidence>
<keyword evidence="4" id="KW-1185">Reference proteome</keyword>